<gene>
    <name evidence="1" type="ORF">ACFQH1_06860</name>
</gene>
<keyword evidence="1" id="KW-0804">Transcription</keyword>
<evidence type="ECO:0000313" key="2">
    <source>
        <dbReference type="Proteomes" id="UP001596227"/>
    </source>
</evidence>
<evidence type="ECO:0000313" key="1">
    <source>
        <dbReference type="EMBL" id="MFC6294918.1"/>
    </source>
</evidence>
<reference evidence="2" key="1">
    <citation type="journal article" date="2019" name="Int. J. Syst. Evol. Microbiol.">
        <title>The Global Catalogue of Microorganisms (GCM) 10K type strain sequencing project: providing services to taxonomists for standard genome sequencing and annotation.</title>
        <authorList>
            <consortium name="The Broad Institute Genomics Platform"/>
            <consortium name="The Broad Institute Genome Sequencing Center for Infectious Disease"/>
            <person name="Wu L."/>
            <person name="Ma J."/>
        </authorList>
    </citation>
    <scope>NUCLEOTIDE SEQUENCE [LARGE SCALE GENOMIC DNA]</scope>
    <source>
        <strain evidence="2">CCM 8934</strain>
    </source>
</reference>
<dbReference type="GO" id="GO:0000428">
    <property type="term" value="C:DNA-directed RNA polymerase complex"/>
    <property type="evidence" value="ECO:0007669"/>
    <property type="project" value="UniProtKB-KW"/>
</dbReference>
<dbReference type="Proteomes" id="UP001596227">
    <property type="component" value="Unassembled WGS sequence"/>
</dbReference>
<comment type="caution">
    <text evidence="1">The sequence shown here is derived from an EMBL/GenBank/DDBJ whole genome shotgun (WGS) entry which is preliminary data.</text>
</comment>
<accession>A0ABW1UFN1</accession>
<sequence length="141" mass="16222">MAIKRLVILMAQVVPREKWLYDDRGMIKWMGWILSDHSAYMESESQQAQPREVKPEMPADEIAANLEAAWKSGQTVLIQSDTLENNCFTAEYQGVVAGYQGDQIYLQLANDSVKFFHLDEIRYVELVAADKWWAYDISSGR</sequence>
<keyword evidence="1" id="KW-0240">DNA-directed RNA polymerase</keyword>
<organism evidence="1 2">
    <name type="scientific">Lactiplantibacillus daoliensis</name>
    <dbReference type="NCBI Taxonomy" id="2559916"/>
    <lineage>
        <taxon>Bacteria</taxon>
        <taxon>Bacillati</taxon>
        <taxon>Bacillota</taxon>
        <taxon>Bacilli</taxon>
        <taxon>Lactobacillales</taxon>
        <taxon>Lactobacillaceae</taxon>
        <taxon>Lactiplantibacillus</taxon>
    </lineage>
</organism>
<name>A0ABW1UFN1_9LACO</name>
<protein>
    <submittedName>
        <fullName evidence="1">DNA-directed RNA polymerase subunit beta</fullName>
    </submittedName>
</protein>
<keyword evidence="2" id="KW-1185">Reference proteome</keyword>
<proteinExistence type="predicted"/>
<dbReference type="EMBL" id="JBHSSB010000015">
    <property type="protein sequence ID" value="MFC6294918.1"/>
    <property type="molecule type" value="Genomic_DNA"/>
</dbReference>